<evidence type="ECO:0000313" key="3">
    <source>
        <dbReference type="Proteomes" id="UP000315295"/>
    </source>
</evidence>
<accession>A0A540MNL9</accession>
<proteinExistence type="predicted"/>
<dbReference type="Proteomes" id="UP000315295">
    <property type="component" value="Unassembled WGS sequence"/>
</dbReference>
<dbReference type="EMBL" id="VIEB01000215">
    <property type="protein sequence ID" value="TQE00397.1"/>
    <property type="molecule type" value="Genomic_DNA"/>
</dbReference>
<reference evidence="2 3" key="1">
    <citation type="journal article" date="2019" name="G3 (Bethesda)">
        <title>Sequencing of a Wild Apple (Malus baccata) Genome Unravels the Differences Between Cultivated and Wild Apple Species Regarding Disease Resistance and Cold Tolerance.</title>
        <authorList>
            <person name="Chen X."/>
        </authorList>
    </citation>
    <scope>NUCLEOTIDE SEQUENCE [LARGE SCALE GENOMIC DNA]</scope>
    <source>
        <strain evidence="3">cv. Shandingzi</strain>
        <tissue evidence="2">Leaves</tissue>
    </source>
</reference>
<organism evidence="2 3">
    <name type="scientific">Malus baccata</name>
    <name type="common">Siberian crab apple</name>
    <name type="synonym">Pyrus baccata</name>
    <dbReference type="NCBI Taxonomy" id="106549"/>
    <lineage>
        <taxon>Eukaryota</taxon>
        <taxon>Viridiplantae</taxon>
        <taxon>Streptophyta</taxon>
        <taxon>Embryophyta</taxon>
        <taxon>Tracheophyta</taxon>
        <taxon>Spermatophyta</taxon>
        <taxon>Magnoliopsida</taxon>
        <taxon>eudicotyledons</taxon>
        <taxon>Gunneridae</taxon>
        <taxon>Pentapetalae</taxon>
        <taxon>rosids</taxon>
        <taxon>fabids</taxon>
        <taxon>Rosales</taxon>
        <taxon>Rosaceae</taxon>
        <taxon>Amygdaloideae</taxon>
        <taxon>Maleae</taxon>
        <taxon>Malus</taxon>
    </lineage>
</organism>
<gene>
    <name evidence="2" type="ORF">C1H46_013997</name>
</gene>
<evidence type="ECO:0000256" key="1">
    <source>
        <dbReference type="SAM" id="MobiDB-lite"/>
    </source>
</evidence>
<feature type="region of interest" description="Disordered" evidence="1">
    <location>
        <begin position="67"/>
        <end position="91"/>
    </location>
</feature>
<name>A0A540MNL9_MALBA</name>
<protein>
    <submittedName>
        <fullName evidence="2">Uncharacterized protein</fullName>
    </submittedName>
</protein>
<comment type="caution">
    <text evidence="2">The sequence shown here is derived from an EMBL/GenBank/DDBJ whole genome shotgun (WGS) entry which is preliminary data.</text>
</comment>
<keyword evidence="3" id="KW-1185">Reference proteome</keyword>
<sequence>MSGTCFCMNAIAAAGIKNWCFSATKDSTSTWRVSSSSAWLQRSPGVAYGRWRSRGVEGGAALCFSDEGRKGGGMEGEEGAKSRENESQKITRRTCITDYQRRPWPQVSPLPFPHELELLDSFPPLAKPPSPSPQPVLFTSQGPHGATSSVAYDSKMVNDKTISSIFLIVTDSTLADKSFAPNSNVLPVSIFDSLGIESDGVCPLLL</sequence>
<dbReference type="AlphaFoldDB" id="A0A540MNL9"/>
<evidence type="ECO:0000313" key="2">
    <source>
        <dbReference type="EMBL" id="TQE00397.1"/>
    </source>
</evidence>
<feature type="compositionally biased region" description="Basic and acidic residues" evidence="1">
    <location>
        <begin position="67"/>
        <end position="89"/>
    </location>
</feature>